<organism evidence="1 2">
    <name type="scientific">Agaribacillus aureus</name>
    <dbReference type="NCBI Taxonomy" id="3051825"/>
    <lineage>
        <taxon>Bacteria</taxon>
        <taxon>Pseudomonadati</taxon>
        <taxon>Bacteroidota</taxon>
        <taxon>Cytophagia</taxon>
        <taxon>Cytophagales</taxon>
        <taxon>Splendidivirgaceae</taxon>
        <taxon>Agaribacillus</taxon>
    </lineage>
</organism>
<comment type="caution">
    <text evidence="1">The sequence shown here is derived from an EMBL/GenBank/DDBJ whole genome shotgun (WGS) entry which is preliminary data.</text>
</comment>
<evidence type="ECO:0000313" key="1">
    <source>
        <dbReference type="EMBL" id="MDN5213154.1"/>
    </source>
</evidence>
<evidence type="ECO:0000313" key="2">
    <source>
        <dbReference type="Proteomes" id="UP001172083"/>
    </source>
</evidence>
<reference evidence="1" key="1">
    <citation type="submission" date="2023-06" db="EMBL/GenBank/DDBJ databases">
        <title>Genomic of Agaribacillus aureum.</title>
        <authorList>
            <person name="Wang G."/>
        </authorList>
    </citation>
    <scope>NUCLEOTIDE SEQUENCE</scope>
    <source>
        <strain evidence="1">BMA12</strain>
    </source>
</reference>
<proteinExistence type="predicted"/>
<accession>A0ABT8L5Y6</accession>
<dbReference type="RefSeq" id="WP_346758494.1">
    <property type="nucleotide sequence ID" value="NZ_JAUJEB010000002.1"/>
</dbReference>
<dbReference type="EMBL" id="JAUJEB010000002">
    <property type="protein sequence ID" value="MDN5213154.1"/>
    <property type="molecule type" value="Genomic_DNA"/>
</dbReference>
<dbReference type="Proteomes" id="UP001172083">
    <property type="component" value="Unassembled WGS sequence"/>
</dbReference>
<name>A0ABT8L5Y6_9BACT</name>
<sequence length="228" mass="26768">MAEYNSNLANDFWFDFDNQFLWHPTPETGQDYQMAFRSDGIDGFYNLMIVTRNQGTFPTSFIQYFQDRKIAIDSLAEKQLEVFRNYFDEDLECYRRLFEDFGQGILYDTRRATSQYRNTIIHTMDATSVSPPVGYHRWHGFIRTYCLLNDITDGIWLEINRFMCLAWAIQSIMKPIGTSSDGSNPGNTPMSSDRLQVLKDKFLMYSFADLDDEFENRPYPDFGDSMFA</sequence>
<protein>
    <submittedName>
        <fullName evidence="1">Uncharacterized protein</fullName>
    </submittedName>
</protein>
<keyword evidence="2" id="KW-1185">Reference proteome</keyword>
<gene>
    <name evidence="1" type="ORF">QQ020_13890</name>
</gene>